<proteinExistence type="predicted"/>
<evidence type="ECO:0000313" key="2">
    <source>
        <dbReference type="Proteomes" id="UP000830055"/>
    </source>
</evidence>
<accession>A0ABM7WEH4</accession>
<dbReference type="SUPFAM" id="SSF53800">
    <property type="entry name" value="Chelatase"/>
    <property type="match status" value="1"/>
</dbReference>
<dbReference type="InterPro" id="IPR010388">
    <property type="entry name" value="Anaerobic_Co-chelatase"/>
</dbReference>
<reference evidence="1 2" key="1">
    <citation type="submission" date="2022-01" db="EMBL/GenBank/DDBJ databases">
        <title>Desulfofustis limnae sp. nov., a novel mesophilic sulfate-reducing bacterium isolated from marsh soil.</title>
        <authorList>
            <person name="Watanabe M."/>
            <person name="Takahashi A."/>
            <person name="Kojima H."/>
            <person name="Fukui M."/>
        </authorList>
    </citation>
    <scope>NUCLEOTIDE SEQUENCE [LARGE SCALE GENOMIC DNA]</scope>
    <source>
        <strain evidence="1 2">PPLL</strain>
    </source>
</reference>
<dbReference type="Pfam" id="PF06180">
    <property type="entry name" value="CbiK"/>
    <property type="match status" value="1"/>
</dbReference>
<sequence length="262" mass="28915">MLHIILAAFGVRETAEPAYRRIDEAVAERFPHAQRHWYYSSPASSRRANHHGSANKRSLKDIVSNATTPGDRIVVQSLHLTPGIEFHQLMDEVFRCATDIAIGMPLLCHPEDHHRVACSLLPIVPPTGSQAVLLIGHGTNHPSWTTLPVFAATLQKHVRSHIFLAVFNHYPDSSGVIDEIVAAGYQEVLVVPLLMATGTHFARDIAGESSSSWASRIRQRGLELSICHHGIAVLPGIAEIFADHIEHAQTRRQSIKPFGQVE</sequence>
<organism evidence="1 2">
    <name type="scientific">Desulfofustis limnaeus</name>
    <dbReference type="NCBI Taxonomy" id="2740163"/>
    <lineage>
        <taxon>Bacteria</taxon>
        <taxon>Pseudomonadati</taxon>
        <taxon>Thermodesulfobacteriota</taxon>
        <taxon>Desulfobulbia</taxon>
        <taxon>Desulfobulbales</taxon>
        <taxon>Desulfocapsaceae</taxon>
        <taxon>Desulfofustis</taxon>
    </lineage>
</organism>
<dbReference type="Gene3D" id="3.40.50.1400">
    <property type="match status" value="2"/>
</dbReference>
<protein>
    <submittedName>
        <fullName evidence="1">Cobalt chelatase</fullName>
    </submittedName>
</protein>
<gene>
    <name evidence="1" type="ORF">DPPLL_37270</name>
</gene>
<dbReference type="RefSeq" id="WP_284152669.1">
    <property type="nucleotide sequence ID" value="NZ_AP025516.1"/>
</dbReference>
<dbReference type="Proteomes" id="UP000830055">
    <property type="component" value="Chromosome"/>
</dbReference>
<name>A0ABM7WEH4_9BACT</name>
<keyword evidence="2" id="KW-1185">Reference proteome</keyword>
<evidence type="ECO:0000313" key="1">
    <source>
        <dbReference type="EMBL" id="BDD89362.1"/>
    </source>
</evidence>
<dbReference type="EMBL" id="AP025516">
    <property type="protein sequence ID" value="BDD89362.1"/>
    <property type="molecule type" value="Genomic_DNA"/>
</dbReference>